<dbReference type="GeneID" id="35598463"/>
<proteinExistence type="predicted"/>
<gene>
    <name evidence="2" type="ORF">RCC_03256</name>
</gene>
<evidence type="ECO:0000256" key="1">
    <source>
        <dbReference type="SAM" id="MobiDB-lite"/>
    </source>
</evidence>
<evidence type="ECO:0000313" key="2">
    <source>
        <dbReference type="EMBL" id="CZT17422.1"/>
    </source>
</evidence>
<dbReference type="EMBL" id="FJUY01000004">
    <property type="protein sequence ID" value="CZT17422.1"/>
    <property type="molecule type" value="Genomic_DNA"/>
</dbReference>
<evidence type="ECO:0008006" key="4">
    <source>
        <dbReference type="Google" id="ProtNLM"/>
    </source>
</evidence>
<protein>
    <recommendedName>
        <fullName evidence="4">DNA/RNA-binding protein Alba-like domain-containing protein</fullName>
    </recommendedName>
</protein>
<name>A0A2D3UNB1_9PEZI</name>
<dbReference type="RefSeq" id="XP_023624315.1">
    <property type="nucleotide sequence ID" value="XM_023768547.1"/>
</dbReference>
<accession>A0A2D3UNB1</accession>
<feature type="region of interest" description="Disordered" evidence="1">
    <location>
        <begin position="94"/>
        <end position="118"/>
    </location>
</feature>
<reference evidence="2 3" key="1">
    <citation type="submission" date="2016-03" db="EMBL/GenBank/DDBJ databases">
        <authorList>
            <person name="Ploux O."/>
        </authorList>
    </citation>
    <scope>NUCLEOTIDE SEQUENCE [LARGE SCALE GENOMIC DNA]</scope>
    <source>
        <strain evidence="2 3">URUG2</strain>
    </source>
</reference>
<dbReference type="Proteomes" id="UP000225277">
    <property type="component" value="Unassembled WGS sequence"/>
</dbReference>
<keyword evidence="3" id="KW-1185">Reference proteome</keyword>
<organism evidence="2 3">
    <name type="scientific">Ramularia collo-cygni</name>
    <dbReference type="NCBI Taxonomy" id="112498"/>
    <lineage>
        <taxon>Eukaryota</taxon>
        <taxon>Fungi</taxon>
        <taxon>Dikarya</taxon>
        <taxon>Ascomycota</taxon>
        <taxon>Pezizomycotina</taxon>
        <taxon>Dothideomycetes</taxon>
        <taxon>Dothideomycetidae</taxon>
        <taxon>Mycosphaerellales</taxon>
        <taxon>Mycosphaerellaceae</taxon>
        <taxon>Ramularia</taxon>
    </lineage>
</organism>
<sequence length="149" mass="16289">MAFDNASLAAAHSLVQLNVSSAHQISNRTFAIISRLNPSDASPDGQKTVIVALTAKAKAAGKLISIVEIAKRELIQNGIKCFQYTALRSEVVDVERSRKNDDEDDEDDAFETMGDVKESTTKKRSMPVITIYLSTKSVKELKVAFGEQT</sequence>
<dbReference type="AlphaFoldDB" id="A0A2D3UNB1"/>
<evidence type="ECO:0000313" key="3">
    <source>
        <dbReference type="Proteomes" id="UP000225277"/>
    </source>
</evidence>
<dbReference type="OrthoDB" id="424402at2759"/>